<gene>
    <name evidence="1" type="ORF">J2Z28_000428</name>
</gene>
<evidence type="ECO:0000313" key="2">
    <source>
        <dbReference type="Proteomes" id="UP000810207"/>
    </source>
</evidence>
<protein>
    <submittedName>
        <fullName evidence="1">Uncharacterized protein</fullName>
    </submittedName>
</protein>
<dbReference type="EMBL" id="JAGIKV010000001">
    <property type="protein sequence ID" value="MBP2243823.1"/>
    <property type="molecule type" value="Genomic_DNA"/>
</dbReference>
<keyword evidence="2" id="KW-1185">Reference proteome</keyword>
<organism evidence="1 2">
    <name type="scientific">Paenibacillus xylanexedens</name>
    <dbReference type="NCBI Taxonomy" id="528191"/>
    <lineage>
        <taxon>Bacteria</taxon>
        <taxon>Bacillati</taxon>
        <taxon>Bacillota</taxon>
        <taxon>Bacilli</taxon>
        <taxon>Bacillales</taxon>
        <taxon>Paenibacillaceae</taxon>
        <taxon>Paenibacillus</taxon>
    </lineage>
</organism>
<evidence type="ECO:0000313" key="1">
    <source>
        <dbReference type="EMBL" id="MBP2243823.1"/>
    </source>
</evidence>
<name>A0ABS4RLP4_PAEXY</name>
<proteinExistence type="predicted"/>
<comment type="caution">
    <text evidence="1">The sequence shown here is derived from an EMBL/GenBank/DDBJ whole genome shotgun (WGS) entry which is preliminary data.</text>
</comment>
<dbReference type="Proteomes" id="UP000810207">
    <property type="component" value="Unassembled WGS sequence"/>
</dbReference>
<reference evidence="1 2" key="1">
    <citation type="submission" date="2021-03" db="EMBL/GenBank/DDBJ databases">
        <title>Genomic Encyclopedia of Type Strains, Phase IV (KMG-IV): sequencing the most valuable type-strain genomes for metagenomic binning, comparative biology and taxonomic classification.</title>
        <authorList>
            <person name="Goeker M."/>
        </authorList>
    </citation>
    <scope>NUCLEOTIDE SEQUENCE [LARGE SCALE GENOMIC DNA]</scope>
    <source>
        <strain evidence="1 2">DSM 21292</strain>
    </source>
</reference>
<sequence>MGKMCHGICTSQLDDHCGMYMDGEECPACKLVWEAAHKENERINLPGEEEA</sequence>
<accession>A0ABS4RLP4</accession>